<sequence length="363" mass="39962">MMKKRQFLKRFGVGSLFATLVTLSVSAPSLADSDQTYRWSLLTSWPKNFPGLGVAPENFAKMVDDMSGGRLKIRVFGAGEVVPGFEVFDAISNGTAEMGHSGSYYWKGKLPAAQFFAAIPFGMTASETNGWLQYGGGMALWEELYRPHGVVPLAAGSTGTQMGGWFNKEINSIEDLEGLKMRIPGLGGEVLSRAGGVPVSLPGGEIFTALQTGAIDAVEWVGPYNDRAFGLNTAAQYYYYPGWHEPGSMFEFIVNEEAFQTLPEDLQAIVRQAAKTASYDMLVEYDARNIEALNQLQESGVELRRFPEDLLQKLQGYADEVVQELAEQDPMATRIYESYRAYQQGAAAYNHVAEQAYIETRGQ</sequence>
<dbReference type="PANTHER" id="PTHR33376:SF5">
    <property type="entry name" value="EXTRACYTOPLASMIC SOLUTE RECEPTOR PROTEIN"/>
    <property type="match status" value="1"/>
</dbReference>
<dbReference type="GO" id="GO:0046872">
    <property type="term" value="F:metal ion binding"/>
    <property type="evidence" value="ECO:0007669"/>
    <property type="project" value="UniProtKB-KW"/>
</dbReference>
<evidence type="ECO:0000256" key="4">
    <source>
        <dbReference type="SAM" id="SignalP"/>
    </source>
</evidence>
<evidence type="ECO:0008006" key="7">
    <source>
        <dbReference type="Google" id="ProtNLM"/>
    </source>
</evidence>
<gene>
    <name evidence="5" type="ORF">L861_03710</name>
</gene>
<evidence type="ECO:0000313" key="5">
    <source>
        <dbReference type="EMBL" id="EPC04442.1"/>
    </source>
</evidence>
<dbReference type="GO" id="GO:0055085">
    <property type="term" value="P:transmembrane transport"/>
    <property type="evidence" value="ECO:0007669"/>
    <property type="project" value="InterPro"/>
</dbReference>
<dbReference type="GO" id="GO:0031317">
    <property type="term" value="C:tripartite ATP-independent periplasmic transporter complex"/>
    <property type="evidence" value="ECO:0007669"/>
    <property type="project" value="InterPro"/>
</dbReference>
<proteinExistence type="predicted"/>
<dbReference type="PIRSF" id="PIRSF039026">
    <property type="entry name" value="SiaP"/>
    <property type="match status" value="1"/>
</dbReference>
<feature type="signal peptide" evidence="4">
    <location>
        <begin position="1"/>
        <end position="31"/>
    </location>
</feature>
<evidence type="ECO:0000256" key="3">
    <source>
        <dbReference type="PIRSR" id="PIRSR039026-2"/>
    </source>
</evidence>
<evidence type="ECO:0000313" key="6">
    <source>
        <dbReference type="Proteomes" id="UP000014463"/>
    </source>
</evidence>
<dbReference type="InterPro" id="IPR018389">
    <property type="entry name" value="DctP_fam"/>
</dbReference>
<comment type="caution">
    <text evidence="5">The sequence shown here is derived from an EMBL/GenBank/DDBJ whole genome shotgun (WGS) entry which is preliminary data.</text>
</comment>
<reference evidence="5 6" key="1">
    <citation type="journal article" date="2013" name="Genome Announc.">
        <title>Draft genome sequence of the moderately halophilic gammaproteobacterium Halomonas anticariensis FP35.</title>
        <authorList>
            <person name="Tahrioui A."/>
            <person name="Quesada E."/>
            <person name="Llamas I."/>
        </authorList>
    </citation>
    <scope>NUCLEOTIDE SEQUENCE [LARGE SCALE GENOMIC DNA]</scope>
    <source>
        <strain evidence="6">DSM 16096 / CECT 5854 / LMG 22089 / FP35</strain>
    </source>
</reference>
<dbReference type="Gene3D" id="3.40.190.10">
    <property type="entry name" value="Periplasmic binding protein-like II"/>
    <property type="match status" value="1"/>
</dbReference>
<dbReference type="PATRIC" id="fig|1121939.11.peg.698"/>
<feature type="binding site" evidence="2">
    <location>
        <position position="161"/>
    </location>
    <ligand>
        <name>substrate</name>
    </ligand>
</feature>
<keyword evidence="3" id="KW-0479">Metal-binding</keyword>
<feature type="binding site" evidence="3">
    <location>
        <position position="220"/>
    </location>
    <ligand>
        <name>Na(+)</name>
        <dbReference type="ChEBI" id="CHEBI:29101"/>
    </ligand>
</feature>
<protein>
    <recommendedName>
        <fullName evidence="7">C4-dicarboxylate ABC transporter</fullName>
    </recommendedName>
</protein>
<dbReference type="InterPro" id="IPR026289">
    <property type="entry name" value="SBP_TakP-like"/>
</dbReference>
<organism evidence="5 6">
    <name type="scientific">Litchfieldella anticariensis (strain DSM 16096 / CECT 5854 / CIP 108499 / LMG 22089 / FP35)</name>
    <name type="common">Halomonas anticariensis</name>
    <dbReference type="NCBI Taxonomy" id="1121939"/>
    <lineage>
        <taxon>Bacteria</taxon>
        <taxon>Pseudomonadati</taxon>
        <taxon>Pseudomonadota</taxon>
        <taxon>Gammaproteobacteria</taxon>
        <taxon>Oceanospirillales</taxon>
        <taxon>Halomonadaceae</taxon>
        <taxon>Litchfieldella</taxon>
    </lineage>
</organism>
<feature type="binding site" evidence="3">
    <location>
        <position position="245"/>
    </location>
    <ligand>
        <name>substrate</name>
    </ligand>
</feature>
<dbReference type="EMBL" id="ASTJ01000011">
    <property type="protein sequence ID" value="EPC04442.1"/>
    <property type="molecule type" value="Genomic_DNA"/>
</dbReference>
<feature type="binding site" evidence="3">
    <location>
        <position position="219"/>
    </location>
    <ligand>
        <name>substrate</name>
    </ligand>
</feature>
<evidence type="ECO:0000256" key="1">
    <source>
        <dbReference type="ARBA" id="ARBA00022729"/>
    </source>
</evidence>
<dbReference type="PANTHER" id="PTHR33376">
    <property type="match status" value="1"/>
</dbReference>
<keyword evidence="1 4" id="KW-0732">Signal</keyword>
<keyword evidence="6" id="KW-1185">Reference proteome</keyword>
<evidence type="ECO:0000256" key="2">
    <source>
        <dbReference type="PIRSR" id="PIRSR039026-1"/>
    </source>
</evidence>
<dbReference type="STRING" id="1121939.L861_03710"/>
<dbReference type="eggNOG" id="COG4663">
    <property type="taxonomic scope" value="Bacteria"/>
</dbReference>
<accession>S2KQV6</accession>
<feature type="chain" id="PRO_5004498394" description="C4-dicarboxylate ABC transporter" evidence="4">
    <location>
        <begin position="32"/>
        <end position="363"/>
    </location>
</feature>
<dbReference type="SUPFAM" id="SSF53850">
    <property type="entry name" value="Periplasmic binding protein-like II"/>
    <property type="match status" value="1"/>
</dbReference>
<dbReference type="AlphaFoldDB" id="S2KQV6"/>
<name>S2KQV6_LITA3</name>
<dbReference type="NCBIfam" id="NF037995">
    <property type="entry name" value="TRAP_S1"/>
    <property type="match status" value="1"/>
</dbReference>
<dbReference type="InterPro" id="IPR038404">
    <property type="entry name" value="TRAP_DctP_sf"/>
</dbReference>
<dbReference type="Gene3D" id="3.40.190.170">
    <property type="entry name" value="Bacterial extracellular solute-binding protein, family 7"/>
    <property type="match status" value="1"/>
</dbReference>
<dbReference type="Pfam" id="PF03480">
    <property type="entry name" value="DctP"/>
    <property type="match status" value="1"/>
</dbReference>
<feature type="binding site" evidence="2">
    <location>
        <position position="182"/>
    </location>
    <ligand>
        <name>substrate</name>
    </ligand>
</feature>
<dbReference type="Proteomes" id="UP000014463">
    <property type="component" value="Unassembled WGS sequence"/>
</dbReference>